<evidence type="ECO:0000256" key="8">
    <source>
        <dbReference type="SAM" id="Phobius"/>
    </source>
</evidence>
<dbReference type="InterPro" id="IPR036380">
    <property type="entry name" value="Isochorismatase-like_sf"/>
</dbReference>
<keyword evidence="2" id="KW-0662">Pyridine nucleotide biosynthesis</keyword>
<dbReference type="OrthoDB" id="167809at2759"/>
<dbReference type="GO" id="GO:0008936">
    <property type="term" value="F:nicotinamidase activity"/>
    <property type="evidence" value="ECO:0007669"/>
    <property type="project" value="UniProtKB-EC"/>
</dbReference>
<dbReference type="GO" id="GO:0019363">
    <property type="term" value="P:pyridine nucleotide biosynthetic process"/>
    <property type="evidence" value="ECO:0007669"/>
    <property type="project" value="UniProtKB-KW"/>
</dbReference>
<evidence type="ECO:0000313" key="10">
    <source>
        <dbReference type="EMBL" id="CAF1187345.1"/>
    </source>
</evidence>
<comment type="pathway">
    <text evidence="5">Cofactor biosynthesis; nicotinate biosynthesis; nicotinate from nicotinamide: step 1/1.</text>
</comment>
<protein>
    <recommendedName>
        <fullName evidence="6">nicotinamidase</fullName>
        <ecNumber evidence="6">3.5.1.19</ecNumber>
    </recommendedName>
    <alternativeName>
        <fullName evidence="7">Nicotinamide deamidase</fullName>
    </alternativeName>
</protein>
<evidence type="ECO:0000256" key="2">
    <source>
        <dbReference type="ARBA" id="ARBA00022642"/>
    </source>
</evidence>
<evidence type="ECO:0000256" key="6">
    <source>
        <dbReference type="ARBA" id="ARBA00039017"/>
    </source>
</evidence>
<dbReference type="PANTHER" id="PTHR11080">
    <property type="entry name" value="PYRAZINAMIDASE/NICOTINAMIDASE"/>
    <property type="match status" value="1"/>
</dbReference>
<organism evidence="10 11">
    <name type="scientific">Rotaria sordida</name>
    <dbReference type="NCBI Taxonomy" id="392033"/>
    <lineage>
        <taxon>Eukaryota</taxon>
        <taxon>Metazoa</taxon>
        <taxon>Spiralia</taxon>
        <taxon>Gnathifera</taxon>
        <taxon>Rotifera</taxon>
        <taxon>Eurotatoria</taxon>
        <taxon>Bdelloidea</taxon>
        <taxon>Philodinida</taxon>
        <taxon>Philodinidae</taxon>
        <taxon>Rotaria</taxon>
    </lineage>
</organism>
<evidence type="ECO:0000259" key="9">
    <source>
        <dbReference type="Pfam" id="PF00857"/>
    </source>
</evidence>
<dbReference type="PANTHER" id="PTHR11080:SF2">
    <property type="entry name" value="LD05707P"/>
    <property type="match status" value="1"/>
</dbReference>
<keyword evidence="8" id="KW-0812">Transmembrane</keyword>
<dbReference type="Gene3D" id="3.40.50.850">
    <property type="entry name" value="Isochorismatase-like"/>
    <property type="match status" value="2"/>
</dbReference>
<name>A0A814VF61_9BILA</name>
<accession>A0A814VF61</accession>
<evidence type="ECO:0000313" key="11">
    <source>
        <dbReference type="Proteomes" id="UP000663882"/>
    </source>
</evidence>
<dbReference type="EMBL" id="CAJNOO010001686">
    <property type="protein sequence ID" value="CAF1187345.1"/>
    <property type="molecule type" value="Genomic_DNA"/>
</dbReference>
<sequence length="351" mass="39977">MIIISRVAETSKVKKSAQPINALIVVDVQNCFINGNLSLLKASAGQNGAEVILIINNLIRTIPFDVIVYTQDWHPWNHISFFENLHVRRQYLAVKQQFKTKLFFDMNRLSLFWFITILIIKTIIISKVAETSKVKKSAQSVNALIVVDVQNCFINGNLSLLKASAGQDGAEVIPIINNLIRTIPFDVIVYTQDWHPSNHISFFENLHFRRQYLAGNQNRTIKVFDTVKYLGPKYKTKQVLWPVHCIQETEDAALHKDLDVISSSNRVIHIRKGTDPDIDNYSAFVHNQGIKNSELNKKLKEQNVTQVFIVGLATDYCVASTALDAFNLNYRTYIVQDATRDLGMFVFYSGQ</sequence>
<dbReference type="Pfam" id="PF00857">
    <property type="entry name" value="Isochorismatase"/>
    <property type="match status" value="1"/>
</dbReference>
<gene>
    <name evidence="10" type="ORF">RFH988_LOCUS23852</name>
</gene>
<dbReference type="EC" id="3.5.1.19" evidence="6"/>
<dbReference type="SUPFAM" id="SSF52499">
    <property type="entry name" value="Isochorismatase-like hydrolases"/>
    <property type="match status" value="2"/>
</dbReference>
<evidence type="ECO:0000256" key="1">
    <source>
        <dbReference type="ARBA" id="ARBA00006336"/>
    </source>
</evidence>
<keyword evidence="8" id="KW-0472">Membrane</keyword>
<evidence type="ECO:0000256" key="7">
    <source>
        <dbReference type="ARBA" id="ARBA00043224"/>
    </source>
</evidence>
<keyword evidence="3" id="KW-0479">Metal-binding</keyword>
<dbReference type="Proteomes" id="UP000663882">
    <property type="component" value="Unassembled WGS sequence"/>
</dbReference>
<evidence type="ECO:0000256" key="4">
    <source>
        <dbReference type="ARBA" id="ARBA00022801"/>
    </source>
</evidence>
<dbReference type="AlphaFoldDB" id="A0A814VF61"/>
<comment type="similarity">
    <text evidence="1">Belongs to the isochorismatase family.</text>
</comment>
<feature type="domain" description="Isochorismatase-like" evidence="9">
    <location>
        <begin position="143"/>
        <end position="341"/>
    </location>
</feature>
<proteinExistence type="inferred from homology"/>
<feature type="transmembrane region" description="Helical" evidence="8">
    <location>
        <begin position="109"/>
        <end position="129"/>
    </location>
</feature>
<comment type="caution">
    <text evidence="10">The sequence shown here is derived from an EMBL/GenBank/DDBJ whole genome shotgun (WGS) entry which is preliminary data.</text>
</comment>
<dbReference type="GO" id="GO:0046872">
    <property type="term" value="F:metal ion binding"/>
    <property type="evidence" value="ECO:0007669"/>
    <property type="project" value="UniProtKB-KW"/>
</dbReference>
<dbReference type="InterPro" id="IPR000868">
    <property type="entry name" value="Isochorismatase-like_dom"/>
</dbReference>
<dbReference type="InterPro" id="IPR052347">
    <property type="entry name" value="Isochorismatase_Nicotinamidase"/>
</dbReference>
<keyword evidence="4" id="KW-0378">Hydrolase</keyword>
<evidence type="ECO:0000256" key="3">
    <source>
        <dbReference type="ARBA" id="ARBA00022723"/>
    </source>
</evidence>
<evidence type="ECO:0000256" key="5">
    <source>
        <dbReference type="ARBA" id="ARBA00037900"/>
    </source>
</evidence>
<reference evidence="10" key="1">
    <citation type="submission" date="2021-02" db="EMBL/GenBank/DDBJ databases">
        <authorList>
            <person name="Nowell W R."/>
        </authorList>
    </citation>
    <scope>NUCLEOTIDE SEQUENCE</scope>
</reference>
<keyword evidence="8" id="KW-1133">Transmembrane helix</keyword>